<dbReference type="AlphaFoldDB" id="A0A8S1QQ12"/>
<evidence type="ECO:0000313" key="3">
    <source>
        <dbReference type="EMBL" id="CAD8116520.1"/>
    </source>
</evidence>
<keyword evidence="1" id="KW-0853">WD repeat</keyword>
<evidence type="ECO:0008006" key="5">
    <source>
        <dbReference type="Google" id="ProtNLM"/>
    </source>
</evidence>
<proteinExistence type="predicted"/>
<evidence type="ECO:0000313" key="4">
    <source>
        <dbReference type="Proteomes" id="UP000688137"/>
    </source>
</evidence>
<dbReference type="EMBL" id="CAJJDM010000183">
    <property type="protein sequence ID" value="CAD8116520.1"/>
    <property type="molecule type" value="Genomic_DNA"/>
</dbReference>
<evidence type="ECO:0000256" key="2">
    <source>
        <dbReference type="SAM" id="Coils"/>
    </source>
</evidence>
<dbReference type="InterPro" id="IPR001680">
    <property type="entry name" value="WD40_rpt"/>
</dbReference>
<gene>
    <name evidence="3" type="ORF">PPRIM_AZ9-3.1.T1740005</name>
</gene>
<accession>A0A8S1QQ12</accession>
<keyword evidence="4" id="KW-1185">Reference proteome</keyword>
<dbReference type="OMA" id="YCINCLI"/>
<dbReference type="GO" id="GO:0097361">
    <property type="term" value="C:cytosolic [4Fe-4S] assembly targeting complex"/>
    <property type="evidence" value="ECO:0007669"/>
    <property type="project" value="TreeGrafter"/>
</dbReference>
<dbReference type="PROSITE" id="PS50294">
    <property type="entry name" value="WD_REPEATS_REGION"/>
    <property type="match status" value="1"/>
</dbReference>
<reference evidence="3" key="1">
    <citation type="submission" date="2021-01" db="EMBL/GenBank/DDBJ databases">
        <authorList>
            <consortium name="Genoscope - CEA"/>
            <person name="William W."/>
        </authorList>
    </citation>
    <scope>NUCLEOTIDE SEQUENCE</scope>
</reference>
<protein>
    <recommendedName>
        <fullName evidence="5">WD domain, G-beta repeat protein</fullName>
    </recommendedName>
</protein>
<feature type="coiled-coil region" evidence="2">
    <location>
        <begin position="151"/>
        <end position="178"/>
    </location>
</feature>
<name>A0A8S1QQ12_PARPR</name>
<comment type="caution">
    <text evidence="3">The sequence shown here is derived from an EMBL/GenBank/DDBJ whole genome shotgun (WGS) entry which is preliminary data.</text>
</comment>
<dbReference type="Pfam" id="PF00400">
    <property type="entry name" value="WD40"/>
    <property type="match status" value="3"/>
</dbReference>
<dbReference type="GO" id="GO:0016226">
    <property type="term" value="P:iron-sulfur cluster assembly"/>
    <property type="evidence" value="ECO:0007669"/>
    <property type="project" value="TreeGrafter"/>
</dbReference>
<keyword evidence="2" id="KW-0175">Coiled coil</keyword>
<dbReference type="Proteomes" id="UP000688137">
    <property type="component" value="Unassembled WGS sequence"/>
</dbReference>
<organism evidence="3 4">
    <name type="scientific">Paramecium primaurelia</name>
    <dbReference type="NCBI Taxonomy" id="5886"/>
    <lineage>
        <taxon>Eukaryota</taxon>
        <taxon>Sar</taxon>
        <taxon>Alveolata</taxon>
        <taxon>Ciliophora</taxon>
        <taxon>Intramacronucleata</taxon>
        <taxon>Oligohymenophorea</taxon>
        <taxon>Peniculida</taxon>
        <taxon>Parameciidae</taxon>
        <taxon>Paramecium</taxon>
    </lineage>
</organism>
<dbReference type="SMART" id="SM00320">
    <property type="entry name" value="WD40"/>
    <property type="match status" value="4"/>
</dbReference>
<dbReference type="PROSITE" id="PS50082">
    <property type="entry name" value="WD_REPEATS_2"/>
    <property type="match status" value="1"/>
</dbReference>
<evidence type="ECO:0000256" key="1">
    <source>
        <dbReference type="PROSITE-ProRule" id="PRU00221"/>
    </source>
</evidence>
<feature type="repeat" description="WD" evidence="1">
    <location>
        <begin position="301"/>
        <end position="332"/>
    </location>
</feature>
<dbReference type="PANTHER" id="PTHR19920:SF0">
    <property type="entry name" value="CYTOSOLIC IRON-SULFUR PROTEIN ASSEMBLY PROTEIN CIAO1-RELATED"/>
    <property type="match status" value="1"/>
</dbReference>
<dbReference type="PANTHER" id="PTHR19920">
    <property type="entry name" value="WD40 PROTEIN CIAO1"/>
    <property type="match status" value="1"/>
</dbReference>
<sequence>MNCTQHIKFPITSICIAPHQCQCKRKLCIDCQYQHGVDIIYTVPTHRFRDMVIKEIKESKIDQNPEFTEQRKNFLKILSQIESMLKNTWQKLNESIKKIYDTIEIQDKSFLKIMYDNFNPIDLSNTDLEKLVQIVQGKKLNEWKTQKNSYFQKLQNLKECLEKAIQASNDKLKKNMKENVPLEIIAKQQQNLIETPPQLNLKPFSYQIIQANSIKQQESCWAFAIIKDCSLIATVCNKLIKIYEFKQGMLKLNQVLNQHQSDVYTLNFMKQSNQLISGDQGSILIWLYNNNKNSWIYSQTIKGHSNCIRCIILNNHEDLFISSSNDKTIKFWVKKNQWICQQTITDHSSDVYQLSLNDLQNQVISCGEDKLILVIEQSEPNKNWIVKQKIKVDCYGYRLCFINNNLFTFQPKYGNLMYVYEMNSESKQFTKSKDITINQGNEGCRLFPQQFIKQKQFLVNKHDKYVNLIRFTENAEFKVEQSIEFSTNYIYGQLSDDGQYLITWDQTQQEIQIRIFKEQ</sequence>